<reference evidence="3" key="1">
    <citation type="submission" date="2022-06" db="EMBL/GenBank/DDBJ databases">
        <title>Diverse halophilic archaea isolated from saline environments.</title>
        <authorList>
            <person name="Cui H.-L."/>
        </authorList>
    </citation>
    <scope>NUCLEOTIDE SEQUENCE</scope>
    <source>
        <strain evidence="3">WLHS1</strain>
    </source>
</reference>
<evidence type="ECO:0000256" key="1">
    <source>
        <dbReference type="SAM" id="MobiDB-lite"/>
    </source>
</evidence>
<dbReference type="GeneID" id="73291276"/>
<dbReference type="EMBL" id="CP100355">
    <property type="protein sequence ID" value="UTF52971.1"/>
    <property type="molecule type" value="Genomic_DNA"/>
</dbReference>
<feature type="transmembrane region" description="Helical" evidence="2">
    <location>
        <begin position="37"/>
        <end position="56"/>
    </location>
</feature>
<feature type="transmembrane region" description="Helical" evidence="2">
    <location>
        <begin position="62"/>
        <end position="78"/>
    </location>
</feature>
<sequence length="121" mass="12509">MALPAQFVVALVGAVLVAVATIVVYRDADRLEFERPWLWAAVVAAPMLLALSLHLVIGTVPIPGLLVLVVAGLAFYAFERDDAVHGDDTADPHVLPGGSDAGDGPPPGESDAETGEGEGDR</sequence>
<evidence type="ECO:0000256" key="2">
    <source>
        <dbReference type="SAM" id="Phobius"/>
    </source>
</evidence>
<keyword evidence="2" id="KW-1133">Transmembrane helix</keyword>
<gene>
    <name evidence="3" type="ORF">NGM29_14480</name>
</gene>
<keyword evidence="2" id="KW-0812">Transmembrane</keyword>
<evidence type="ECO:0000313" key="3">
    <source>
        <dbReference type="EMBL" id="UTF52971.1"/>
    </source>
</evidence>
<dbReference type="AlphaFoldDB" id="A0A9E7N8T6"/>
<name>A0A9E7N8T6_9EURY</name>
<dbReference type="KEGG" id="sawl:NGM29_14480"/>
<proteinExistence type="predicted"/>
<accession>A0A9E7N8T6</accession>
<protein>
    <submittedName>
        <fullName evidence="3">Uncharacterized protein</fullName>
    </submittedName>
</protein>
<dbReference type="Proteomes" id="UP001056855">
    <property type="component" value="Chromosome"/>
</dbReference>
<evidence type="ECO:0000313" key="4">
    <source>
        <dbReference type="Proteomes" id="UP001056855"/>
    </source>
</evidence>
<dbReference type="RefSeq" id="WP_254157082.1">
    <property type="nucleotide sequence ID" value="NZ_CP100355.1"/>
</dbReference>
<organism evidence="3 4">
    <name type="scientific">Natronosalvus rutilus</name>
    <dbReference type="NCBI Taxonomy" id="2953753"/>
    <lineage>
        <taxon>Archaea</taxon>
        <taxon>Methanobacteriati</taxon>
        <taxon>Methanobacteriota</taxon>
        <taxon>Stenosarchaea group</taxon>
        <taxon>Halobacteria</taxon>
        <taxon>Halobacteriales</taxon>
        <taxon>Natrialbaceae</taxon>
        <taxon>Natronosalvus</taxon>
    </lineage>
</organism>
<keyword evidence="4" id="KW-1185">Reference proteome</keyword>
<feature type="compositionally biased region" description="Acidic residues" evidence="1">
    <location>
        <begin position="110"/>
        <end position="121"/>
    </location>
</feature>
<feature type="region of interest" description="Disordered" evidence="1">
    <location>
        <begin position="87"/>
        <end position="121"/>
    </location>
</feature>
<keyword evidence="2" id="KW-0472">Membrane</keyword>
<feature type="transmembrane region" description="Helical" evidence="2">
    <location>
        <begin position="6"/>
        <end position="25"/>
    </location>
</feature>